<dbReference type="AlphaFoldDB" id="A0AAE3G639"/>
<dbReference type="RefSeq" id="WP_253479472.1">
    <property type="nucleotide sequence ID" value="NZ_JALJXV010000007.1"/>
</dbReference>
<dbReference type="Proteomes" id="UP001205843">
    <property type="component" value="Unassembled WGS sequence"/>
</dbReference>
<organism evidence="11 12">
    <name type="scientific">Natronocella acetinitrilica</name>
    <dbReference type="NCBI Taxonomy" id="414046"/>
    <lineage>
        <taxon>Bacteria</taxon>
        <taxon>Pseudomonadati</taxon>
        <taxon>Pseudomonadota</taxon>
        <taxon>Gammaproteobacteria</taxon>
        <taxon>Chromatiales</taxon>
        <taxon>Ectothiorhodospiraceae</taxon>
        <taxon>Natronocella</taxon>
    </lineage>
</organism>
<evidence type="ECO:0000256" key="1">
    <source>
        <dbReference type="ARBA" id="ARBA00004429"/>
    </source>
</evidence>
<evidence type="ECO:0000256" key="3">
    <source>
        <dbReference type="ARBA" id="ARBA00022475"/>
    </source>
</evidence>
<comment type="subcellular location">
    <subcellularLocation>
        <location evidence="1 9">Cell inner membrane</location>
        <topology evidence="1 9">Multi-pass membrane protein</topology>
    </subcellularLocation>
</comment>
<accession>A0AAE3G639</accession>
<keyword evidence="5 9" id="KW-0812">Transmembrane</keyword>
<dbReference type="EMBL" id="JALJXV010000007">
    <property type="protein sequence ID" value="MCP1675734.1"/>
    <property type="molecule type" value="Genomic_DNA"/>
</dbReference>
<dbReference type="GO" id="GO:0022857">
    <property type="term" value="F:transmembrane transporter activity"/>
    <property type="evidence" value="ECO:0007669"/>
    <property type="project" value="UniProtKB-UniRule"/>
</dbReference>
<evidence type="ECO:0000256" key="4">
    <source>
        <dbReference type="ARBA" id="ARBA00022519"/>
    </source>
</evidence>
<comment type="function">
    <text evidence="9">Part of the tripartite ATP-independent periplasmic (TRAP) transport system.</text>
</comment>
<name>A0AAE3G639_9GAMM</name>
<feature type="domain" description="Tripartite ATP-independent periplasmic transporters DctQ component" evidence="10">
    <location>
        <begin position="28"/>
        <end position="160"/>
    </location>
</feature>
<dbReference type="GO" id="GO:0005886">
    <property type="term" value="C:plasma membrane"/>
    <property type="evidence" value="ECO:0007669"/>
    <property type="project" value="UniProtKB-SubCell"/>
</dbReference>
<keyword evidence="2 9" id="KW-0813">Transport</keyword>
<keyword evidence="3" id="KW-1003">Cell membrane</keyword>
<proteinExistence type="inferred from homology"/>
<keyword evidence="6 9" id="KW-1133">Transmembrane helix</keyword>
<comment type="caution">
    <text evidence="9">Lacks conserved residue(s) required for the propagation of feature annotation.</text>
</comment>
<feature type="transmembrane region" description="Helical" evidence="9">
    <location>
        <begin position="47"/>
        <end position="68"/>
    </location>
</feature>
<evidence type="ECO:0000313" key="12">
    <source>
        <dbReference type="Proteomes" id="UP001205843"/>
    </source>
</evidence>
<keyword evidence="7 9" id="KW-0472">Membrane</keyword>
<evidence type="ECO:0000256" key="5">
    <source>
        <dbReference type="ARBA" id="ARBA00022692"/>
    </source>
</evidence>
<sequence length="184" mass="20443">MLLRLAWTLERVSLGSGVIAALLILPLVTAICVEVVSRYVFGAPTTWAYELGYMGMGAHFLLGAAYTLKVRGHIRIDLLYALYPEKVKAAFDLAGYSLLILPFCVWMTLGFWEYTVEAYEWGETSGASAWNPKIWPYRLTMMMGFTLLAIQLIAEILRCLAVLVGAAETLDDARGIKVDRNKGV</sequence>
<evidence type="ECO:0000256" key="2">
    <source>
        <dbReference type="ARBA" id="ARBA00022448"/>
    </source>
</evidence>
<dbReference type="InterPro" id="IPR007387">
    <property type="entry name" value="TRAP_DctQ"/>
</dbReference>
<evidence type="ECO:0000256" key="9">
    <source>
        <dbReference type="RuleBase" id="RU369079"/>
    </source>
</evidence>
<feature type="transmembrane region" description="Helical" evidence="9">
    <location>
        <begin position="12"/>
        <end position="41"/>
    </location>
</feature>
<protein>
    <recommendedName>
        <fullName evidence="9">TRAP transporter small permease protein</fullName>
    </recommendedName>
</protein>
<evidence type="ECO:0000256" key="7">
    <source>
        <dbReference type="ARBA" id="ARBA00023136"/>
    </source>
</evidence>
<evidence type="ECO:0000313" key="11">
    <source>
        <dbReference type="EMBL" id="MCP1675734.1"/>
    </source>
</evidence>
<dbReference type="InterPro" id="IPR055348">
    <property type="entry name" value="DctQ"/>
</dbReference>
<feature type="transmembrane region" description="Helical" evidence="9">
    <location>
        <begin position="89"/>
        <end position="114"/>
    </location>
</feature>
<keyword evidence="4 9" id="KW-0997">Cell inner membrane</keyword>
<evidence type="ECO:0000259" key="10">
    <source>
        <dbReference type="Pfam" id="PF04290"/>
    </source>
</evidence>
<evidence type="ECO:0000256" key="6">
    <source>
        <dbReference type="ARBA" id="ARBA00022989"/>
    </source>
</evidence>
<comment type="similarity">
    <text evidence="8 9">Belongs to the TRAP transporter small permease family.</text>
</comment>
<reference evidence="11" key="1">
    <citation type="submission" date="2022-03" db="EMBL/GenBank/DDBJ databases">
        <title>Genomic Encyclopedia of Type Strains, Phase III (KMG-III): the genomes of soil and plant-associated and newly described type strains.</title>
        <authorList>
            <person name="Whitman W."/>
        </authorList>
    </citation>
    <scope>NUCLEOTIDE SEQUENCE</scope>
    <source>
        <strain evidence="11">ANL 6-2</strain>
    </source>
</reference>
<gene>
    <name evidence="11" type="ORF">J2T57_002889</name>
</gene>
<dbReference type="Pfam" id="PF04290">
    <property type="entry name" value="DctQ"/>
    <property type="match status" value="1"/>
</dbReference>
<dbReference type="PANTHER" id="PTHR35011">
    <property type="entry name" value="2,3-DIKETO-L-GULONATE TRAP TRANSPORTER SMALL PERMEASE PROTEIN YIAM"/>
    <property type="match status" value="1"/>
</dbReference>
<comment type="subunit">
    <text evidence="9">The complex comprises the extracytoplasmic solute receptor protein and the two transmembrane proteins.</text>
</comment>
<comment type="caution">
    <text evidence="11">The sequence shown here is derived from an EMBL/GenBank/DDBJ whole genome shotgun (WGS) entry which is preliminary data.</text>
</comment>
<keyword evidence="12" id="KW-1185">Reference proteome</keyword>
<evidence type="ECO:0000256" key="8">
    <source>
        <dbReference type="ARBA" id="ARBA00038436"/>
    </source>
</evidence>